<dbReference type="AlphaFoldDB" id="A0A2U9IM96"/>
<dbReference type="EMBL" id="CP029288">
    <property type="protein sequence ID" value="AWR97141.1"/>
    <property type="molecule type" value="Genomic_DNA"/>
</dbReference>
<evidence type="ECO:0000313" key="2">
    <source>
        <dbReference type="Proteomes" id="UP000248410"/>
    </source>
</evidence>
<organism evidence="1 2">
    <name type="scientific">Acidianus sulfidivorans JP7</name>
    <dbReference type="NCBI Taxonomy" id="619593"/>
    <lineage>
        <taxon>Archaea</taxon>
        <taxon>Thermoproteota</taxon>
        <taxon>Thermoprotei</taxon>
        <taxon>Sulfolobales</taxon>
        <taxon>Sulfolobaceae</taxon>
        <taxon>Acidianus</taxon>
    </lineage>
</organism>
<dbReference type="Proteomes" id="UP000248410">
    <property type="component" value="Chromosome"/>
</dbReference>
<evidence type="ECO:0000313" key="1">
    <source>
        <dbReference type="EMBL" id="AWR97141.1"/>
    </source>
</evidence>
<reference evidence="1 2" key="1">
    <citation type="submission" date="2018-05" db="EMBL/GenBank/DDBJ databases">
        <title>Complete Genome Sequences of Extremely Thermoacidophilic, Metal-Mobilizing Type-Strain Members of the Archaeal Family Sulfolobaceae: Acidianus brierleyi DSM-1651T, Acidianus sulfidivorans DSM-18786T, Metallosphaera hakonensis DSM-7519T, and Metallosphaera prunae DSM-10039T.</title>
        <authorList>
            <person name="Counts J.A."/>
            <person name="Kelly R.M."/>
        </authorList>
    </citation>
    <scope>NUCLEOTIDE SEQUENCE [LARGE SCALE GENOMIC DNA]</scope>
    <source>
        <strain evidence="1 2">JP7</strain>
    </source>
</reference>
<keyword evidence="2" id="KW-1185">Reference proteome</keyword>
<name>A0A2U9IM96_9CREN</name>
<dbReference type="RefSeq" id="WP_110380031.1">
    <property type="nucleotide sequence ID" value="NZ_CP029288.2"/>
</dbReference>
<dbReference type="GeneID" id="36837487"/>
<dbReference type="OrthoDB" id="43304at2157"/>
<dbReference type="KEGG" id="asul:DFR86_05920"/>
<proteinExistence type="predicted"/>
<accession>A0A2U9IM96</accession>
<gene>
    <name evidence="1" type="ORF">DFR86_05920</name>
</gene>
<protein>
    <submittedName>
        <fullName evidence="1">Uncharacterized protein</fullName>
    </submittedName>
</protein>
<sequence>MSKEENKEKEVEEKENKVDIKNLVSIIPPASSLKNKEKTPPKEKRVKIRKKPDIDEGTIIISNKLKNSMKIGNEVEISVKGKKLRLKVISQDGLNEIETWANPSDMLKLGLEDNSTVTLRAL</sequence>